<gene>
    <name evidence="9" type="ORF">C4D60_Mb04t15100</name>
</gene>
<dbReference type="Gene3D" id="2.60.40.790">
    <property type="match status" value="1"/>
</dbReference>
<dbReference type="Pfam" id="PF04969">
    <property type="entry name" value="CS"/>
    <property type="match status" value="1"/>
</dbReference>
<dbReference type="Pfam" id="PF05002">
    <property type="entry name" value="SGS"/>
    <property type="match status" value="1"/>
</dbReference>
<dbReference type="Gene3D" id="1.25.40.10">
    <property type="entry name" value="Tetratricopeptide repeat domain"/>
    <property type="match status" value="1"/>
</dbReference>
<dbReference type="SUPFAM" id="SSF48452">
    <property type="entry name" value="TPR-like"/>
    <property type="match status" value="1"/>
</dbReference>
<dbReference type="InterPro" id="IPR007699">
    <property type="entry name" value="SGS_dom"/>
</dbReference>
<dbReference type="InterPro" id="IPR007052">
    <property type="entry name" value="CS_dom"/>
</dbReference>
<dbReference type="PROSITE" id="PS50005">
    <property type="entry name" value="TPR"/>
    <property type="match status" value="1"/>
</dbReference>
<comment type="similarity">
    <text evidence="1">Belongs to the SGT1 family.</text>
</comment>
<proteinExistence type="inferred from homology"/>
<evidence type="ECO:0000256" key="5">
    <source>
        <dbReference type="ARBA" id="ARBA00075471"/>
    </source>
</evidence>
<dbReference type="PROSITE" id="PS51203">
    <property type="entry name" value="CS"/>
    <property type="match status" value="1"/>
</dbReference>
<evidence type="ECO:0000256" key="6">
    <source>
        <dbReference type="PROSITE-ProRule" id="PRU00339"/>
    </source>
</evidence>
<evidence type="ECO:0000313" key="10">
    <source>
        <dbReference type="Proteomes" id="UP000317650"/>
    </source>
</evidence>
<reference evidence="9 10" key="1">
    <citation type="journal article" date="2019" name="Nat. Plants">
        <title>Genome sequencing of Musa balbisiana reveals subgenome evolution and function divergence in polyploid bananas.</title>
        <authorList>
            <person name="Yao X."/>
        </authorList>
    </citation>
    <scope>NUCLEOTIDE SEQUENCE [LARGE SCALE GENOMIC DNA]</scope>
    <source>
        <strain evidence="10">cv. DH-PKW</strain>
        <tissue evidence="9">Leaves</tissue>
    </source>
</reference>
<dbReference type="PROSITE" id="PS51048">
    <property type="entry name" value="SGS"/>
    <property type="match status" value="1"/>
</dbReference>
<evidence type="ECO:0000256" key="1">
    <source>
        <dbReference type="ARBA" id="ARBA00008509"/>
    </source>
</evidence>
<evidence type="ECO:0000259" key="8">
    <source>
        <dbReference type="PROSITE" id="PS51203"/>
    </source>
</evidence>
<dbReference type="EMBL" id="PYDT01000001">
    <property type="protein sequence ID" value="THU72716.1"/>
    <property type="molecule type" value="Genomic_DNA"/>
</dbReference>
<evidence type="ECO:0000256" key="3">
    <source>
        <dbReference type="ARBA" id="ARBA00022803"/>
    </source>
</evidence>
<dbReference type="FunFam" id="2.60.40.790:FF:000041">
    <property type="entry name" value="Protein SGT1 homolog A"/>
    <property type="match status" value="1"/>
</dbReference>
<evidence type="ECO:0000313" key="9">
    <source>
        <dbReference type="EMBL" id="THU72716.1"/>
    </source>
</evidence>
<feature type="domain" description="CS" evidence="8">
    <location>
        <begin position="168"/>
        <end position="257"/>
    </location>
</feature>
<dbReference type="CDD" id="cd06466">
    <property type="entry name" value="p23_CS_SGT1_like"/>
    <property type="match status" value="1"/>
</dbReference>
<dbReference type="InterPro" id="IPR008978">
    <property type="entry name" value="HSP20-like_chaperone"/>
</dbReference>
<protein>
    <recommendedName>
        <fullName evidence="4">Protein SGT1 homolog</fullName>
    </recommendedName>
    <alternativeName>
        <fullName evidence="5">Suppressor of G2 allele of SKP1 homolog</fullName>
    </alternativeName>
</protein>
<dbReference type="Pfam" id="PF13181">
    <property type="entry name" value="TPR_8"/>
    <property type="match status" value="2"/>
</dbReference>
<sequence>MASDLARSAKEAFVDDDFELAVDLNTRALELDPANADLYSDRAQANIKLNNFTEAVADANKAIELAPTMSKAYLRKGTACIKLEEYQTAKAALEAGFSLAPTDSRFTRLIKECDEHIAEEINRLPKQVAHAASPIAVVSSHDGSIGSPKESVPIHDASCHQSVKVSSKPKYRHDHYNTPTEVVLTIFAKGVPEKYVNIDFGEQIISVTIDIPGEDTYLFQHRLFAKIVPEKCKYEIFSSKIEVRLFKAEAITWTSLEFSKDKKVVQKVNVSVEWKPRMHSYLNLQLILYAGFADVKSERPSYPSSKTKVDWDRLESEVKKEEKEEKLDGDAALNKLFRDIYQGGDEDMRRAMMKSFVESSGTVLSTNWKDVGSRKVEGTPPDGMEIKK</sequence>
<dbReference type="SUPFAM" id="SSF49764">
    <property type="entry name" value="HSP20-like chaperones"/>
    <property type="match status" value="1"/>
</dbReference>
<feature type="repeat" description="TPR" evidence="6">
    <location>
        <begin position="36"/>
        <end position="69"/>
    </location>
</feature>
<keyword evidence="10" id="KW-1185">Reference proteome</keyword>
<dbReference type="GO" id="GO:0051087">
    <property type="term" value="F:protein-folding chaperone binding"/>
    <property type="evidence" value="ECO:0007669"/>
    <property type="project" value="InterPro"/>
</dbReference>
<dbReference type="FunFam" id="1.25.40.10:FF:000778">
    <property type="entry name" value="Protein SGT1 homolog"/>
    <property type="match status" value="1"/>
</dbReference>
<dbReference type="Proteomes" id="UP000317650">
    <property type="component" value="Chromosome 4"/>
</dbReference>
<dbReference type="InterPro" id="IPR044563">
    <property type="entry name" value="Sgt1-like"/>
</dbReference>
<keyword evidence="3 6" id="KW-0802">TPR repeat</keyword>
<dbReference type="STRING" id="52838.A0A4S8KC57"/>
<dbReference type="SMART" id="SM00028">
    <property type="entry name" value="TPR"/>
    <property type="match status" value="3"/>
</dbReference>
<keyword evidence="2" id="KW-0677">Repeat</keyword>
<feature type="domain" description="SGS" evidence="7">
    <location>
        <begin position="301"/>
        <end position="388"/>
    </location>
</feature>
<organism evidence="9 10">
    <name type="scientific">Musa balbisiana</name>
    <name type="common">Banana</name>
    <dbReference type="NCBI Taxonomy" id="52838"/>
    <lineage>
        <taxon>Eukaryota</taxon>
        <taxon>Viridiplantae</taxon>
        <taxon>Streptophyta</taxon>
        <taxon>Embryophyta</taxon>
        <taxon>Tracheophyta</taxon>
        <taxon>Spermatophyta</taxon>
        <taxon>Magnoliopsida</taxon>
        <taxon>Liliopsida</taxon>
        <taxon>Zingiberales</taxon>
        <taxon>Musaceae</taxon>
        <taxon>Musa</taxon>
    </lineage>
</organism>
<evidence type="ECO:0000256" key="2">
    <source>
        <dbReference type="ARBA" id="ARBA00022737"/>
    </source>
</evidence>
<evidence type="ECO:0000256" key="4">
    <source>
        <dbReference type="ARBA" id="ARBA00069423"/>
    </source>
</evidence>
<dbReference type="AlphaFoldDB" id="A0A4S8KC57"/>
<dbReference type="PANTHER" id="PTHR45862">
    <property type="entry name" value="PROTEIN SGT1 HOMOLOG"/>
    <property type="match status" value="1"/>
</dbReference>
<dbReference type="InterPro" id="IPR019734">
    <property type="entry name" value="TPR_rpt"/>
</dbReference>
<evidence type="ECO:0000259" key="7">
    <source>
        <dbReference type="PROSITE" id="PS51048"/>
    </source>
</evidence>
<comment type="caution">
    <text evidence="9">The sequence shown here is derived from an EMBL/GenBank/DDBJ whole genome shotgun (WGS) entry which is preliminary data.</text>
</comment>
<name>A0A4S8KC57_MUSBA</name>
<dbReference type="InterPro" id="IPR011990">
    <property type="entry name" value="TPR-like_helical_dom_sf"/>
</dbReference>
<accession>A0A4S8KC57</accession>